<feature type="domain" description="Calponin-homology (CH)" evidence="13">
    <location>
        <begin position="867"/>
        <end position="991"/>
    </location>
</feature>
<dbReference type="GO" id="GO:0005516">
    <property type="term" value="F:calmodulin binding"/>
    <property type="evidence" value="ECO:0007669"/>
    <property type="project" value="UniProtKB-KW"/>
</dbReference>
<gene>
    <name evidence="14" type="ORF">PBS003_LOCUS1504</name>
</gene>
<comment type="caution">
    <text evidence="14">The sequence shown here is derived from an EMBL/GenBank/DDBJ whole genome shotgun (WGS) entry which is preliminary data.</text>
</comment>
<dbReference type="PANTHER" id="PTHR22706">
    <property type="entry name" value="ASSEMBLY FACTOR FOR SPINDLE MICROTUBULES"/>
    <property type="match status" value="1"/>
</dbReference>
<evidence type="ECO:0000256" key="6">
    <source>
        <dbReference type="ARBA" id="ARBA00022737"/>
    </source>
</evidence>
<dbReference type="GO" id="GO:0051301">
    <property type="term" value="P:cell division"/>
    <property type="evidence" value="ECO:0007669"/>
    <property type="project" value="UniProtKB-KW"/>
</dbReference>
<feature type="region of interest" description="Disordered" evidence="12">
    <location>
        <begin position="1"/>
        <end position="28"/>
    </location>
</feature>
<organism evidence="14 15">
    <name type="scientific">Peronospora belbahrii</name>
    <dbReference type="NCBI Taxonomy" id="622444"/>
    <lineage>
        <taxon>Eukaryota</taxon>
        <taxon>Sar</taxon>
        <taxon>Stramenopiles</taxon>
        <taxon>Oomycota</taxon>
        <taxon>Peronosporomycetes</taxon>
        <taxon>Peronosporales</taxon>
        <taxon>Peronosporaceae</taxon>
        <taxon>Peronospora</taxon>
    </lineage>
</organism>
<dbReference type="InterPro" id="IPR031549">
    <property type="entry name" value="ASH"/>
</dbReference>
<feature type="compositionally biased region" description="Polar residues" evidence="12">
    <location>
        <begin position="1729"/>
        <end position="1739"/>
    </location>
</feature>
<keyword evidence="3" id="KW-0963">Cytoplasm</keyword>
<evidence type="ECO:0000256" key="5">
    <source>
        <dbReference type="ARBA" id="ARBA00022618"/>
    </source>
</evidence>
<dbReference type="InterPro" id="IPR000048">
    <property type="entry name" value="IQ_motif_EF-hand-BS"/>
</dbReference>
<dbReference type="Gene3D" id="1.20.5.190">
    <property type="match status" value="3"/>
</dbReference>
<protein>
    <recommendedName>
        <fullName evidence="13">Calponin-homology (CH) domain-containing protein</fullName>
    </recommendedName>
</protein>
<dbReference type="CDD" id="cd21224">
    <property type="entry name" value="CH_ASPM_rpt2"/>
    <property type="match status" value="1"/>
</dbReference>
<evidence type="ECO:0000256" key="7">
    <source>
        <dbReference type="ARBA" id="ARBA00022776"/>
    </source>
</evidence>
<name>A0AAU9KQ31_9STRA</name>
<sequence length="1975" mass="230411">MKLSSDRDDVCDTLDASKESDRNQDQCTRDSVVKAHNLMHFEARALKLHDSCLGRELPENNKALDDSDPVPTMFVDVSNQIGQLYFGTVALGERKSRRLRLKNTSEWSNARVKYEGYTMGRDGYNSASSTVAAPMKTRFKCDLHLCVINSLKAVTLRVTFEPLPTDVGRLVTATLKFTVNDQFKLECRAIGTVTPHLPQLSRFKRMRRSKHVDTVALRASRKQNLLSSTFTMNTRQTKSRTLSEPNSTMFSISSALTLSDLEPELEPVVTTGAKVGEKRRSSVAIEFSPPRNGVKRRKSETHVSMQKIFAPKKSFYASREYSSTKKPFAGSWWKQRQETYDENWMAKQAEGFTRWMNYVLLESTALRLSDCDEQDGTQESLVGTKRKFDYTSLRMLAQKRLELSWVQFAVKLYRSSSMSDVLFNLQDEIGNQRLRLRADRPVYADLSLQEDLISLLNNYHPVWLCLGLYAVLGKEVMSQEKCSLRTIFRCTCTKATITDVKDSSLDRKMPRVLRRIVLKHLVKDSHVAQNYGLVKNLMAPLDGSTADRYDGGNGFKNTKKNINGREYFDSLTQALMLKFFMLVMFLDRAVQHRGDKFAHFPCLFRIARSTKSTIPIRVQDSINKKERNSDEDDELSVKKSKVLVTEFCRLFLANEGRIDKHLNQLGYSLKHEQTALDEVDLEITNVETDLRDGVRLAKLMEALTAPASSSTIQIPEITSKPKSLSTFLRVPAQSRLQKVHNVEICLHFLQDKCGASALDNLKSSSETDKKRKPAGRVRMSSSGFAGLRTKVDEKMVENLAKDIVNGHREKTLALLWKLISQFQLQSLVDAQAMRCEIENVVKRMSFRSKDFFDFQQKNVPLIYTDEHECYGLLLVWCRAVCANYCVGVNNFSGSFADGKALCYLLHYYHPMLLSNSDVLPTTSDISDADDQQQISEKTLLSNEQRHFAIINDRIKQLGEVPVIMPRQYNTKNPPEEKIVVTFVCYLQSRLMDSCSEIHAAYRLKRWWKSPLIRLRLLRKKNSSARIIQRFWYTSSQKRLAIRQCRKLLRAAHYVKSTLLTWVTRKHFLQLRKAVGTIQTTFRTRRQLRMNGDLLDAAQIVQCCWRKYLKRRHQKSKLKAQQALHHEVADHVLAKVSCGVIEQHWLQHLSREGARLVRQQIIADRHAAVSRVQVAWRRGRLRVAARMHRAQAWRREHQAAQVIQLAWGSFQRHLEESKRILSFRRFEQLMKTEELQKRQMKLKCKVEMRAANCIQRGFRTFMFRKREVAATKLASAFRGATLRLHFRLEKRAAVVLQRNVRVWRRRRQLCALTHFYGVLKIYQRNRANETQQRVSQEIQFKVETKAAYHIQNVYRSFRSQKRTFAATRIQSVVLAWLTRKWYSSLQQSACLLQKNIRTWRRQKQLRVLLAFGGLLLRYRRMQQDEKERQERIRQDRLRRLQKCVKHRAARHIQSVYRSYAYRKRMLAATLIHAVFRGFKEQQRYAKKRTSVVVMQHSIRSWLVVRKFQRAMYHHRASVSIQKCVRGWISRCRFNFYALQTQLKRMHVLMSCWQIERWYIDRMMKYHKKRTLVIRSHWTRLSAGIVRKRSGDANKIAMCWQSFCFRSLMNARIQRRRQMNDAAHCVQVWWRGCCCKWIERQRMEEMKRQYEMEALTLAMAKSRAGRILALWLYEKAILPSRESNCHLVAVMKLQAWWRGTLIRLYHSTPGIIQQREKLSTMKLIGQERHAGSNTSSTSLQQLRLKPNEERSVQSEQRQTLGARLDMALYMLLHGKRLQDMLFASHTIEVCTRYSRECCRKCVQLQISSTIFAAIRGLNRSRPHVELLNQLLLVLKNLTVYRRSVERNNPTRMVASEDAKGRLDVDLRALDTLVDLLHIHRDMHHVFVLSADVIAYYFESLKPLARRNTDVQESWSEAEKRLRGLQELLLRKLALYNATVSLRRVNDVFDKSNANNLMRKMNPKTAVSIMEQLTVLLA</sequence>
<evidence type="ECO:0000259" key="13">
    <source>
        <dbReference type="PROSITE" id="PS50021"/>
    </source>
</evidence>
<dbReference type="GO" id="GO:0005737">
    <property type="term" value="C:cytoplasm"/>
    <property type="evidence" value="ECO:0007669"/>
    <property type="project" value="UniProtKB-SubCell"/>
</dbReference>
<dbReference type="GO" id="GO:0007051">
    <property type="term" value="P:spindle organization"/>
    <property type="evidence" value="ECO:0007669"/>
    <property type="project" value="TreeGrafter"/>
</dbReference>
<dbReference type="InterPro" id="IPR051185">
    <property type="entry name" value="ASPM"/>
</dbReference>
<feature type="domain" description="Calponin-homology (CH)" evidence="13">
    <location>
        <begin position="652"/>
        <end position="823"/>
    </location>
</feature>
<dbReference type="Proteomes" id="UP001160483">
    <property type="component" value="Unassembled WGS sequence"/>
</dbReference>
<evidence type="ECO:0000256" key="8">
    <source>
        <dbReference type="ARBA" id="ARBA00022860"/>
    </source>
</evidence>
<dbReference type="PROSITE" id="PS50096">
    <property type="entry name" value="IQ"/>
    <property type="match status" value="5"/>
</dbReference>
<evidence type="ECO:0000256" key="12">
    <source>
        <dbReference type="SAM" id="MobiDB-lite"/>
    </source>
</evidence>
<dbReference type="Gene3D" id="1.10.418.10">
    <property type="entry name" value="Calponin-like domain"/>
    <property type="match status" value="2"/>
</dbReference>
<keyword evidence="7" id="KW-0498">Mitosis</keyword>
<dbReference type="GO" id="GO:0000278">
    <property type="term" value="P:mitotic cell cycle"/>
    <property type="evidence" value="ECO:0007669"/>
    <property type="project" value="TreeGrafter"/>
</dbReference>
<dbReference type="GO" id="GO:0000922">
    <property type="term" value="C:spindle pole"/>
    <property type="evidence" value="ECO:0007669"/>
    <property type="project" value="TreeGrafter"/>
</dbReference>
<evidence type="ECO:0000256" key="9">
    <source>
        <dbReference type="ARBA" id="ARBA00023054"/>
    </source>
</evidence>
<dbReference type="InterPro" id="IPR036872">
    <property type="entry name" value="CH_dom_sf"/>
</dbReference>
<evidence type="ECO:0000256" key="1">
    <source>
        <dbReference type="ARBA" id="ARBA00004123"/>
    </source>
</evidence>
<dbReference type="GO" id="GO:0051295">
    <property type="term" value="P:establishment of meiotic spindle localization"/>
    <property type="evidence" value="ECO:0007669"/>
    <property type="project" value="TreeGrafter"/>
</dbReference>
<evidence type="ECO:0000256" key="10">
    <source>
        <dbReference type="ARBA" id="ARBA00023242"/>
    </source>
</evidence>
<dbReference type="CDD" id="cd21223">
    <property type="entry name" value="CH_ASPM_rpt1"/>
    <property type="match status" value="1"/>
</dbReference>
<dbReference type="EMBL" id="CAKKTJ010000112">
    <property type="protein sequence ID" value="CAH0474660.1"/>
    <property type="molecule type" value="Genomic_DNA"/>
</dbReference>
<feature type="region of interest" description="Disordered" evidence="12">
    <location>
        <begin position="1726"/>
        <end position="1754"/>
    </location>
</feature>
<keyword evidence="8" id="KW-0112">Calmodulin-binding</keyword>
<proteinExistence type="predicted"/>
<evidence type="ECO:0000256" key="3">
    <source>
        <dbReference type="ARBA" id="ARBA00022490"/>
    </source>
</evidence>
<keyword evidence="5" id="KW-0132">Cell division</keyword>
<keyword evidence="11" id="KW-0131">Cell cycle</keyword>
<evidence type="ECO:0000313" key="14">
    <source>
        <dbReference type="EMBL" id="CAH0474660.1"/>
    </source>
</evidence>
<keyword evidence="9" id="KW-0175">Coiled coil</keyword>
<dbReference type="SUPFAM" id="SSF47576">
    <property type="entry name" value="Calponin-homology domain, CH-domain"/>
    <property type="match status" value="1"/>
</dbReference>
<dbReference type="PROSITE" id="PS50021">
    <property type="entry name" value="CH"/>
    <property type="match status" value="2"/>
</dbReference>
<dbReference type="GO" id="GO:0005634">
    <property type="term" value="C:nucleus"/>
    <property type="evidence" value="ECO:0007669"/>
    <property type="project" value="UniProtKB-SubCell"/>
</dbReference>
<dbReference type="Pfam" id="PF15780">
    <property type="entry name" value="ASH"/>
    <property type="match status" value="1"/>
</dbReference>
<keyword evidence="4" id="KW-0597">Phosphoprotein</keyword>
<dbReference type="Pfam" id="PF00307">
    <property type="entry name" value="CH"/>
    <property type="match status" value="2"/>
</dbReference>
<evidence type="ECO:0000256" key="2">
    <source>
        <dbReference type="ARBA" id="ARBA00004496"/>
    </source>
</evidence>
<evidence type="ECO:0000256" key="4">
    <source>
        <dbReference type="ARBA" id="ARBA00022553"/>
    </source>
</evidence>
<keyword evidence="10" id="KW-0539">Nucleus</keyword>
<dbReference type="PANTHER" id="PTHR22706:SF1">
    <property type="entry name" value="ASSEMBLY FACTOR FOR SPINDLE MICROTUBULES"/>
    <property type="match status" value="1"/>
</dbReference>
<accession>A0AAU9KQ31</accession>
<evidence type="ECO:0000313" key="15">
    <source>
        <dbReference type="Proteomes" id="UP001160483"/>
    </source>
</evidence>
<dbReference type="SMART" id="SM00015">
    <property type="entry name" value="IQ"/>
    <property type="match status" value="11"/>
</dbReference>
<evidence type="ECO:0000256" key="11">
    <source>
        <dbReference type="ARBA" id="ARBA00023306"/>
    </source>
</evidence>
<keyword evidence="6" id="KW-0677">Repeat</keyword>
<reference evidence="14" key="1">
    <citation type="submission" date="2021-11" db="EMBL/GenBank/DDBJ databases">
        <authorList>
            <person name="Islam A."/>
            <person name="Islam S."/>
            <person name="Flora M.S."/>
            <person name="Rahman M."/>
            <person name="Ziaur R.M."/>
            <person name="Epstein J.H."/>
            <person name="Hassan M."/>
            <person name="Klassen M."/>
            <person name="Woodard K."/>
            <person name="Webb A."/>
            <person name="Webby R.J."/>
            <person name="El Zowalaty M.E."/>
        </authorList>
    </citation>
    <scope>NUCLEOTIDE SEQUENCE</scope>
    <source>
        <strain evidence="14">Pbs3</strain>
    </source>
</reference>
<dbReference type="Pfam" id="PF00612">
    <property type="entry name" value="IQ"/>
    <property type="match status" value="3"/>
</dbReference>
<dbReference type="InterPro" id="IPR001715">
    <property type="entry name" value="CH_dom"/>
</dbReference>
<comment type="subcellular location">
    <subcellularLocation>
        <location evidence="2">Cytoplasm</location>
    </subcellularLocation>
    <subcellularLocation>
        <location evidence="1">Nucleus</location>
    </subcellularLocation>
</comment>